<evidence type="ECO:0000313" key="1">
    <source>
        <dbReference type="EMBL" id="TFK54056.1"/>
    </source>
</evidence>
<proteinExistence type="predicted"/>
<evidence type="ECO:0000313" key="2">
    <source>
        <dbReference type="Proteomes" id="UP000305948"/>
    </source>
</evidence>
<accession>A0A5C3NCA2</accession>
<organism evidence="1 2">
    <name type="scientific">Heliocybe sulcata</name>
    <dbReference type="NCBI Taxonomy" id="5364"/>
    <lineage>
        <taxon>Eukaryota</taxon>
        <taxon>Fungi</taxon>
        <taxon>Dikarya</taxon>
        <taxon>Basidiomycota</taxon>
        <taxon>Agaricomycotina</taxon>
        <taxon>Agaricomycetes</taxon>
        <taxon>Gloeophyllales</taxon>
        <taxon>Gloeophyllaceae</taxon>
        <taxon>Heliocybe</taxon>
    </lineage>
</organism>
<sequence>MVQIYRYSCSTETAHLLATIRRQWPQVPLPAHRELPPSSFQASVFTIGTCTVSDETSYMLLPTKAASHTCGALEASSSFQPTTMQCSCHGRSMLRIWTARSRMPIMGLRRDPRIYSAALPKVHGRYTISLPIPGCVYQDSRSAASARLLSTLRRYRPLATSLSTQRFRRSRPGLVSSQ</sequence>
<protein>
    <submittedName>
        <fullName evidence="1">Uncharacterized protein</fullName>
    </submittedName>
</protein>
<gene>
    <name evidence="1" type="ORF">OE88DRAFT_1145748</name>
</gene>
<reference evidence="1 2" key="1">
    <citation type="journal article" date="2019" name="Nat. Ecol. Evol.">
        <title>Megaphylogeny resolves global patterns of mushroom evolution.</title>
        <authorList>
            <person name="Varga T."/>
            <person name="Krizsan K."/>
            <person name="Foldi C."/>
            <person name="Dima B."/>
            <person name="Sanchez-Garcia M."/>
            <person name="Sanchez-Ramirez S."/>
            <person name="Szollosi G.J."/>
            <person name="Szarkandi J.G."/>
            <person name="Papp V."/>
            <person name="Albert L."/>
            <person name="Andreopoulos W."/>
            <person name="Angelini C."/>
            <person name="Antonin V."/>
            <person name="Barry K.W."/>
            <person name="Bougher N.L."/>
            <person name="Buchanan P."/>
            <person name="Buyck B."/>
            <person name="Bense V."/>
            <person name="Catcheside P."/>
            <person name="Chovatia M."/>
            <person name="Cooper J."/>
            <person name="Damon W."/>
            <person name="Desjardin D."/>
            <person name="Finy P."/>
            <person name="Geml J."/>
            <person name="Haridas S."/>
            <person name="Hughes K."/>
            <person name="Justo A."/>
            <person name="Karasinski D."/>
            <person name="Kautmanova I."/>
            <person name="Kiss B."/>
            <person name="Kocsube S."/>
            <person name="Kotiranta H."/>
            <person name="LaButti K.M."/>
            <person name="Lechner B.E."/>
            <person name="Liimatainen K."/>
            <person name="Lipzen A."/>
            <person name="Lukacs Z."/>
            <person name="Mihaltcheva S."/>
            <person name="Morgado L.N."/>
            <person name="Niskanen T."/>
            <person name="Noordeloos M.E."/>
            <person name="Ohm R.A."/>
            <person name="Ortiz-Santana B."/>
            <person name="Ovrebo C."/>
            <person name="Racz N."/>
            <person name="Riley R."/>
            <person name="Savchenko A."/>
            <person name="Shiryaev A."/>
            <person name="Soop K."/>
            <person name="Spirin V."/>
            <person name="Szebenyi C."/>
            <person name="Tomsovsky M."/>
            <person name="Tulloss R.E."/>
            <person name="Uehling J."/>
            <person name="Grigoriev I.V."/>
            <person name="Vagvolgyi C."/>
            <person name="Papp T."/>
            <person name="Martin F.M."/>
            <person name="Miettinen O."/>
            <person name="Hibbett D.S."/>
            <person name="Nagy L.G."/>
        </authorList>
    </citation>
    <scope>NUCLEOTIDE SEQUENCE [LARGE SCALE GENOMIC DNA]</scope>
    <source>
        <strain evidence="1 2">OMC1185</strain>
    </source>
</reference>
<dbReference type="AlphaFoldDB" id="A0A5C3NCA2"/>
<dbReference type="Proteomes" id="UP000305948">
    <property type="component" value="Unassembled WGS sequence"/>
</dbReference>
<dbReference type="EMBL" id="ML213506">
    <property type="protein sequence ID" value="TFK54056.1"/>
    <property type="molecule type" value="Genomic_DNA"/>
</dbReference>
<keyword evidence="2" id="KW-1185">Reference proteome</keyword>
<name>A0A5C3NCA2_9AGAM</name>